<feature type="transmembrane region" description="Helical" evidence="6">
    <location>
        <begin position="459"/>
        <end position="480"/>
    </location>
</feature>
<evidence type="ECO:0000259" key="7">
    <source>
        <dbReference type="PROSITE" id="PS50928"/>
    </source>
</evidence>
<keyword evidence="2" id="KW-1003">Cell membrane</keyword>
<gene>
    <name evidence="8" type="ORF">EZJ58_5360</name>
</gene>
<comment type="caution">
    <text evidence="8">The sequence shown here is derived from an EMBL/GenBank/DDBJ whole genome shotgun (WGS) entry which is preliminary data.</text>
</comment>
<dbReference type="AlphaFoldDB" id="A0A4R1NIW3"/>
<dbReference type="Proteomes" id="UP000294555">
    <property type="component" value="Unassembled WGS sequence"/>
</dbReference>
<evidence type="ECO:0000256" key="5">
    <source>
        <dbReference type="ARBA" id="ARBA00023136"/>
    </source>
</evidence>
<evidence type="ECO:0000256" key="3">
    <source>
        <dbReference type="ARBA" id="ARBA00022692"/>
    </source>
</evidence>
<organism evidence="8 9">
    <name type="scientific">Sodalis ligni</name>
    <dbReference type="NCBI Taxonomy" id="2697027"/>
    <lineage>
        <taxon>Bacteria</taxon>
        <taxon>Pseudomonadati</taxon>
        <taxon>Pseudomonadota</taxon>
        <taxon>Gammaproteobacteria</taxon>
        <taxon>Enterobacterales</taxon>
        <taxon>Bruguierivoracaceae</taxon>
        <taxon>Sodalis</taxon>
    </lineage>
</organism>
<sequence length="722" mass="77567">MTEKRLSTLQTARHRRINDRLTRCIVSAGGLLVLLALLLMFFYLLYAVLPLFRSPAIEPASGVALPASSAPLAWGADESLSWGYGIDKGGLGRFIRLRDGETPAAVPLMADFSSLAAATGGQPLYIMADRRGNIRVTRPVFSPHPAETAQWTFPFGEGLRALSDDGLPLRHVTLAQTDDDTATIAAQSASGEIVLARIGARDMIRRLPPPLNAAVDGLSLSADGRQLYVVSGTRLSLYQWGDDGTPRLREPVALAAGGPVEITPLPADGSLLVRDSEEKLTLWSDVPAPGGNHLTAIRRFTGPIRPGAQIMVSPQRPLFGVLAPNGDFSLFSARESSRRWSARLLAGAQAAFAPREAGIVAVDGHGWHSWRLSLGSPEVSWRTLTQKVWYGHYPAPAWTWQSTSADGRDSGKFSLVPLLAGTLKAAGYAMLFATPLALAAAMYTAWFMAPVLRRWVKPAMEIMGAVPSVIIGLIAGVWLAPHVTRVLSGVLLLPAVLPAVILAAGWGVSQLPAGWRNRFAPGWDCLVLLPLAAFTVVLMCRLSPWIDRVLFGVPLSERLGEHYNPMNALVVGIAMGFALIPLMFSLAEDALFNVPVRLVQGSLALGATPWQTLLGVTLPTAGAGLFSALILGLGRAIGETMIVLMASGNMPRVDGSLFQGLRALAANIAIEIPEAAQNGDHYRILLLTALVLFVFTFLINTLAEALRMRLRERYRQQDGENG</sequence>
<accession>A0A4R1NIW3</accession>
<evidence type="ECO:0000256" key="2">
    <source>
        <dbReference type="ARBA" id="ARBA00022519"/>
    </source>
</evidence>
<feature type="transmembrane region" description="Helical" evidence="6">
    <location>
        <begin position="425"/>
        <end position="447"/>
    </location>
</feature>
<feature type="transmembrane region" description="Helical" evidence="6">
    <location>
        <begin position="613"/>
        <end position="637"/>
    </location>
</feature>
<keyword evidence="5 6" id="KW-0472">Membrane</keyword>
<dbReference type="InterPro" id="IPR000515">
    <property type="entry name" value="MetI-like"/>
</dbReference>
<dbReference type="InterPro" id="IPR035906">
    <property type="entry name" value="MetI-like_sf"/>
</dbReference>
<dbReference type="GO" id="GO:0055085">
    <property type="term" value="P:transmembrane transport"/>
    <property type="evidence" value="ECO:0007669"/>
    <property type="project" value="InterPro"/>
</dbReference>
<dbReference type="PANTHER" id="PTHR42727:SF1">
    <property type="entry name" value="PHOSPHATE TRANSPORT SYSTEM PERMEASE"/>
    <property type="match status" value="1"/>
</dbReference>
<dbReference type="EMBL" id="SJOI01000001">
    <property type="protein sequence ID" value="TCL07057.1"/>
    <property type="molecule type" value="Genomic_DNA"/>
</dbReference>
<dbReference type="SUPFAM" id="SSF161098">
    <property type="entry name" value="MetI-like"/>
    <property type="match status" value="2"/>
</dbReference>
<evidence type="ECO:0000256" key="1">
    <source>
        <dbReference type="ARBA" id="ARBA00004429"/>
    </source>
</evidence>
<dbReference type="PANTHER" id="PTHR42727">
    <property type="entry name" value="PHOSPHATE TRANSPORT SYSTEM PERMEASE PROTEIN"/>
    <property type="match status" value="1"/>
</dbReference>
<feature type="transmembrane region" description="Helical" evidence="6">
    <location>
        <begin position="566"/>
        <end position="592"/>
    </location>
</feature>
<evidence type="ECO:0000256" key="4">
    <source>
        <dbReference type="ARBA" id="ARBA00022989"/>
    </source>
</evidence>
<keyword evidence="3 6" id="KW-0812">Transmembrane</keyword>
<evidence type="ECO:0000313" key="9">
    <source>
        <dbReference type="Proteomes" id="UP000294555"/>
    </source>
</evidence>
<dbReference type="Gene3D" id="1.10.3720.10">
    <property type="entry name" value="MetI-like"/>
    <property type="match status" value="1"/>
</dbReference>
<feature type="transmembrane region" description="Helical" evidence="6">
    <location>
        <begin position="526"/>
        <end position="546"/>
    </location>
</feature>
<comment type="subcellular location">
    <subcellularLocation>
        <location evidence="1">Cell inner membrane</location>
        <topology evidence="1">Multi-pass membrane protein</topology>
    </subcellularLocation>
</comment>
<dbReference type="GO" id="GO:0005886">
    <property type="term" value="C:plasma membrane"/>
    <property type="evidence" value="ECO:0007669"/>
    <property type="project" value="UniProtKB-SubCell"/>
</dbReference>
<dbReference type="CDD" id="cd06261">
    <property type="entry name" value="TM_PBP2"/>
    <property type="match status" value="1"/>
</dbReference>
<reference evidence="8 9" key="1">
    <citation type="submission" date="2019-02" db="EMBL/GenBank/DDBJ databases">
        <title>Investigation of anaerobic lignin degradation for improved lignocellulosic biofuels.</title>
        <authorList>
            <person name="Deangelis K."/>
        </authorList>
    </citation>
    <scope>NUCLEOTIDE SEQUENCE [LARGE SCALE GENOMIC DNA]</scope>
    <source>
        <strain evidence="8 9">159R</strain>
    </source>
</reference>
<feature type="transmembrane region" description="Helical" evidence="6">
    <location>
        <begin position="684"/>
        <end position="706"/>
    </location>
</feature>
<keyword evidence="9" id="KW-1185">Reference proteome</keyword>
<evidence type="ECO:0000256" key="6">
    <source>
        <dbReference type="SAM" id="Phobius"/>
    </source>
</evidence>
<dbReference type="RefSeq" id="WP_132926959.1">
    <property type="nucleotide sequence ID" value="NZ_SJOI01000001.1"/>
</dbReference>
<evidence type="ECO:0000313" key="8">
    <source>
        <dbReference type="EMBL" id="TCL07057.1"/>
    </source>
</evidence>
<keyword evidence="2" id="KW-0997">Cell inner membrane</keyword>
<feature type="domain" description="ABC transmembrane type-1" evidence="7">
    <location>
        <begin position="419"/>
        <end position="703"/>
    </location>
</feature>
<dbReference type="OrthoDB" id="9785113at2"/>
<name>A0A4R1NIW3_9GAMM</name>
<keyword evidence="4 6" id="KW-1133">Transmembrane helix</keyword>
<feature type="transmembrane region" description="Helical" evidence="6">
    <location>
        <begin position="21"/>
        <end position="46"/>
    </location>
</feature>
<feature type="transmembrane region" description="Helical" evidence="6">
    <location>
        <begin position="486"/>
        <end position="506"/>
    </location>
</feature>
<dbReference type="PROSITE" id="PS50928">
    <property type="entry name" value="ABC_TM1"/>
    <property type="match status" value="1"/>
</dbReference>
<protein>
    <submittedName>
        <fullName evidence="8">Phosphate transport system permease protein</fullName>
    </submittedName>
</protein>
<dbReference type="SUPFAM" id="SSF63829">
    <property type="entry name" value="Calcium-dependent phosphotriesterase"/>
    <property type="match status" value="1"/>
</dbReference>
<proteinExistence type="predicted"/>